<dbReference type="AlphaFoldDB" id="A0AAF1JZT1"/>
<dbReference type="Pfam" id="PF01738">
    <property type="entry name" value="DLH"/>
    <property type="match status" value="1"/>
</dbReference>
<keyword evidence="3" id="KW-0443">Lipid metabolism</keyword>
<organism evidence="5 6">
    <name type="scientific">Plastoroseomonas arctica</name>
    <dbReference type="NCBI Taxonomy" id="1509237"/>
    <lineage>
        <taxon>Bacteria</taxon>
        <taxon>Pseudomonadati</taxon>
        <taxon>Pseudomonadota</taxon>
        <taxon>Alphaproteobacteria</taxon>
        <taxon>Acetobacterales</taxon>
        <taxon>Acetobacteraceae</taxon>
        <taxon>Plastoroseomonas</taxon>
    </lineage>
</organism>
<evidence type="ECO:0000256" key="1">
    <source>
        <dbReference type="ARBA" id="ARBA00022801"/>
    </source>
</evidence>
<evidence type="ECO:0000256" key="3">
    <source>
        <dbReference type="ARBA" id="ARBA00023098"/>
    </source>
</evidence>
<proteinExistence type="predicted"/>
<name>A0AAF1JZT1_9PROT</name>
<reference evidence="5" key="2">
    <citation type="journal article" date="2021" name="Syst. Appl. Microbiol.">
        <title>Roseomonas hellenica sp. nov., isolated from roots of wild-growing Alkanna tinctoria.</title>
        <authorList>
            <person name="Rat A."/>
            <person name="Naranjo H.D."/>
            <person name="Lebbe L."/>
            <person name="Cnockaert M."/>
            <person name="Krigas N."/>
            <person name="Grigoriadou K."/>
            <person name="Maloupa E."/>
            <person name="Willems A."/>
        </authorList>
    </citation>
    <scope>NUCLEOTIDE SEQUENCE</scope>
    <source>
        <strain evidence="5">LMG 28251</strain>
    </source>
</reference>
<evidence type="ECO:0000256" key="2">
    <source>
        <dbReference type="ARBA" id="ARBA00022963"/>
    </source>
</evidence>
<comment type="caution">
    <text evidence="5">The sequence shown here is derived from an EMBL/GenBank/DDBJ whole genome shotgun (WGS) entry which is preliminary data.</text>
</comment>
<gene>
    <name evidence="5" type="ORF">GXW79_18785</name>
</gene>
<dbReference type="Proteomes" id="UP001196068">
    <property type="component" value="Unassembled WGS sequence"/>
</dbReference>
<dbReference type="SUPFAM" id="SSF53474">
    <property type="entry name" value="alpha/beta-Hydrolases"/>
    <property type="match status" value="1"/>
</dbReference>
<dbReference type="InterPro" id="IPR029058">
    <property type="entry name" value="AB_hydrolase_fold"/>
</dbReference>
<feature type="domain" description="Dienelactone hydrolase" evidence="4">
    <location>
        <begin position="104"/>
        <end position="240"/>
    </location>
</feature>
<sequence>MIHFARRIGLTGAAVLAGATILVPGLRDGAKEQLRARLFPEAWRPTATGPHAVGRATLALSVDGANGRIDVDAWYPAEAPAQRRPGTGIVHPALAPHWRGADFATPAGRAPVILYQPSWFSHRRENSFMLANLASHGFVALALDDIRRYPGAAGPEAALRAAALDQGSEAAMERSLGVVAERVALAGRIGAAALDAFAADTEWAGRIDAGRVGVLGFSFGGAIAAEMARANPRVLAGINLDGSTYGEAGRLGAGRPFLTLFGDAPFPPAAERIHPDPAIRLEAALTLIETQRQLAQASRPATWCFSFEGARHGDFSDALVVPPITSLGEARNLDRRALWGAINAYVLAFLDHTLRGAAPGLLDGAPPQGVRRLREMQPLAGSGHPGGSEPWPV</sequence>
<reference evidence="5" key="1">
    <citation type="submission" date="2020-01" db="EMBL/GenBank/DDBJ databases">
        <authorList>
            <person name="Rat A."/>
        </authorList>
    </citation>
    <scope>NUCLEOTIDE SEQUENCE</scope>
    <source>
        <strain evidence="5">LMG 28251</strain>
    </source>
</reference>
<keyword evidence="6" id="KW-1185">Reference proteome</keyword>
<dbReference type="GO" id="GO:0003847">
    <property type="term" value="F:1-alkyl-2-acetylglycerophosphocholine esterase activity"/>
    <property type="evidence" value="ECO:0007669"/>
    <property type="project" value="TreeGrafter"/>
</dbReference>
<keyword evidence="2" id="KW-0442">Lipid degradation</keyword>
<evidence type="ECO:0000313" key="6">
    <source>
        <dbReference type="Proteomes" id="UP001196068"/>
    </source>
</evidence>
<evidence type="ECO:0000313" key="5">
    <source>
        <dbReference type="EMBL" id="MBR0657130.1"/>
    </source>
</evidence>
<accession>A0AAF1JZT1</accession>
<dbReference type="RefSeq" id="WP_211875993.1">
    <property type="nucleotide sequence ID" value="NZ_JAAEDH010000026.1"/>
</dbReference>
<keyword evidence="1 5" id="KW-0378">Hydrolase</keyword>
<dbReference type="Gene3D" id="3.40.50.1820">
    <property type="entry name" value="alpha/beta hydrolase"/>
    <property type="match status" value="1"/>
</dbReference>
<dbReference type="InterPro" id="IPR002925">
    <property type="entry name" value="Dienelactn_hydro"/>
</dbReference>
<dbReference type="GO" id="GO:0016042">
    <property type="term" value="P:lipid catabolic process"/>
    <property type="evidence" value="ECO:0007669"/>
    <property type="project" value="UniProtKB-KW"/>
</dbReference>
<evidence type="ECO:0000259" key="4">
    <source>
        <dbReference type="Pfam" id="PF01738"/>
    </source>
</evidence>
<dbReference type="PANTHER" id="PTHR10272:SF0">
    <property type="entry name" value="PLATELET-ACTIVATING FACTOR ACETYLHYDROLASE"/>
    <property type="match status" value="1"/>
</dbReference>
<protein>
    <submittedName>
        <fullName evidence="5">Dienelactone hydrolase family protein</fullName>
    </submittedName>
</protein>
<dbReference type="PANTHER" id="PTHR10272">
    <property type="entry name" value="PLATELET-ACTIVATING FACTOR ACETYLHYDROLASE"/>
    <property type="match status" value="1"/>
</dbReference>
<dbReference type="EMBL" id="JAAEDH010000026">
    <property type="protein sequence ID" value="MBR0657130.1"/>
    <property type="molecule type" value="Genomic_DNA"/>
</dbReference>